<organism evidence="3 4">
    <name type="scientific">Pararhizobium mangrovi</name>
    <dbReference type="NCBI Taxonomy" id="2590452"/>
    <lineage>
        <taxon>Bacteria</taxon>
        <taxon>Pseudomonadati</taxon>
        <taxon>Pseudomonadota</taxon>
        <taxon>Alphaproteobacteria</taxon>
        <taxon>Hyphomicrobiales</taxon>
        <taxon>Rhizobiaceae</taxon>
        <taxon>Rhizobium/Agrobacterium group</taxon>
        <taxon>Pararhizobium</taxon>
    </lineage>
</organism>
<dbReference type="GO" id="GO:0000270">
    <property type="term" value="P:peptidoglycan metabolic process"/>
    <property type="evidence" value="ECO:0007669"/>
    <property type="project" value="TreeGrafter"/>
</dbReference>
<dbReference type="Pfam" id="PF02698">
    <property type="entry name" value="DUF218"/>
    <property type="match status" value="1"/>
</dbReference>
<name>A0A506U1C2_9HYPH</name>
<dbReference type="PANTHER" id="PTHR30336">
    <property type="entry name" value="INNER MEMBRANE PROTEIN, PROBABLE PERMEASE"/>
    <property type="match status" value="1"/>
</dbReference>
<keyword evidence="1" id="KW-0812">Transmembrane</keyword>
<keyword evidence="1" id="KW-0472">Membrane</keyword>
<dbReference type="EMBL" id="VHLH01000022">
    <property type="protein sequence ID" value="TPW27298.1"/>
    <property type="molecule type" value="Genomic_DNA"/>
</dbReference>
<evidence type="ECO:0000313" key="4">
    <source>
        <dbReference type="Proteomes" id="UP000320314"/>
    </source>
</evidence>
<feature type="domain" description="DUF218" evidence="2">
    <location>
        <begin position="58"/>
        <end position="197"/>
    </location>
</feature>
<dbReference type="GO" id="GO:0005886">
    <property type="term" value="C:plasma membrane"/>
    <property type="evidence" value="ECO:0007669"/>
    <property type="project" value="TreeGrafter"/>
</dbReference>
<accession>A0A506U1C2</accession>
<dbReference type="RefSeq" id="WP_141167332.1">
    <property type="nucleotide sequence ID" value="NZ_VHLH01000022.1"/>
</dbReference>
<keyword evidence="4" id="KW-1185">Reference proteome</keyword>
<gene>
    <name evidence="3" type="ORF">FJU11_12155</name>
</gene>
<reference evidence="3 4" key="1">
    <citation type="submission" date="2019-06" db="EMBL/GenBank/DDBJ databases">
        <authorList>
            <person name="Li M."/>
        </authorList>
    </citation>
    <scope>NUCLEOTIDE SEQUENCE [LARGE SCALE GENOMIC DNA]</scope>
    <source>
        <strain evidence="3 4">BGMRC6574</strain>
    </source>
</reference>
<dbReference type="CDD" id="cd06259">
    <property type="entry name" value="YdcF-like"/>
    <property type="match status" value="1"/>
</dbReference>
<dbReference type="InterPro" id="IPR051599">
    <property type="entry name" value="Cell_Envelope_Assoc"/>
</dbReference>
<comment type="caution">
    <text evidence="3">The sequence shown here is derived from an EMBL/GenBank/DDBJ whole genome shotgun (WGS) entry which is preliminary data.</text>
</comment>
<dbReference type="GO" id="GO:0043164">
    <property type="term" value="P:Gram-negative-bacterium-type cell wall biogenesis"/>
    <property type="evidence" value="ECO:0007669"/>
    <property type="project" value="TreeGrafter"/>
</dbReference>
<dbReference type="OrthoDB" id="9812311at2"/>
<feature type="transmembrane region" description="Helical" evidence="1">
    <location>
        <begin position="20"/>
        <end position="42"/>
    </location>
</feature>
<dbReference type="PANTHER" id="PTHR30336:SF4">
    <property type="entry name" value="ENVELOPE BIOGENESIS FACTOR ELYC"/>
    <property type="match status" value="1"/>
</dbReference>
<dbReference type="AlphaFoldDB" id="A0A506U1C2"/>
<evidence type="ECO:0000259" key="2">
    <source>
        <dbReference type="Pfam" id="PF02698"/>
    </source>
</evidence>
<dbReference type="Proteomes" id="UP000320314">
    <property type="component" value="Unassembled WGS sequence"/>
</dbReference>
<sequence>MAHESRRTAHRARRPLRRLAMSAGLAGIVVAGVVLAGFLRFAEHVAEMKTPTPAPSADAIVVLTGGPRRIESALRLLRDGAAHRLLISGVNPKTTGEEIRKLTKSSRDLFSCCVDIGHDAIDTIGNANETARWIHDNGYRHVVLVTNDYHMPRSLMELHRVDTSTDYIPYPVVNTDLTSREWLTKPNVVRRLVAEYLKYSAARVRSYFGGPSDTGLRTDRVQTKALKTVDSSGS</sequence>
<evidence type="ECO:0000313" key="3">
    <source>
        <dbReference type="EMBL" id="TPW27298.1"/>
    </source>
</evidence>
<protein>
    <submittedName>
        <fullName evidence="3">YdcF family protein</fullName>
    </submittedName>
</protein>
<dbReference type="InterPro" id="IPR003848">
    <property type="entry name" value="DUF218"/>
</dbReference>
<evidence type="ECO:0000256" key="1">
    <source>
        <dbReference type="SAM" id="Phobius"/>
    </source>
</evidence>
<proteinExistence type="predicted"/>
<keyword evidence="1" id="KW-1133">Transmembrane helix</keyword>